<evidence type="ECO:0000256" key="1">
    <source>
        <dbReference type="ARBA" id="ARBA00008857"/>
    </source>
</evidence>
<dbReference type="SUPFAM" id="SSF56349">
    <property type="entry name" value="DNA breaking-rejoining enzymes"/>
    <property type="match status" value="1"/>
</dbReference>
<evidence type="ECO:0000256" key="3">
    <source>
        <dbReference type="ARBA" id="ARBA00023125"/>
    </source>
</evidence>
<dbReference type="InterPro" id="IPR053876">
    <property type="entry name" value="Phage_int_M"/>
</dbReference>
<dbReference type="Proteomes" id="UP000315400">
    <property type="component" value="Unassembled WGS sequence"/>
</dbReference>
<dbReference type="AlphaFoldDB" id="A0A540V912"/>
<dbReference type="Gene3D" id="1.10.150.130">
    <property type="match status" value="1"/>
</dbReference>
<reference evidence="6 7" key="1">
    <citation type="submission" date="2019-06" db="EMBL/GenBank/DDBJ databases">
        <title>Metagenome assembled Genome of Spiribacter salinus SL48-SHIP from the microbial mat of Salt Lake 48 (Novosibirsk region, Russia).</title>
        <authorList>
            <person name="Shipova A."/>
            <person name="Rozanov A.S."/>
            <person name="Bryanskaya A.V."/>
            <person name="Peltek S.E."/>
        </authorList>
    </citation>
    <scope>NUCLEOTIDE SEQUENCE [LARGE SCALE GENOMIC DNA]</scope>
    <source>
        <strain evidence="6">SL48-SHIP-2</strain>
    </source>
</reference>
<dbReference type="GO" id="GO:0003677">
    <property type="term" value="F:DNA binding"/>
    <property type="evidence" value="ECO:0007669"/>
    <property type="project" value="UniProtKB-KW"/>
</dbReference>
<dbReference type="InterPro" id="IPR013762">
    <property type="entry name" value="Integrase-like_cat_sf"/>
</dbReference>
<evidence type="ECO:0000313" key="7">
    <source>
        <dbReference type="Proteomes" id="UP000315400"/>
    </source>
</evidence>
<dbReference type="Pfam" id="PF22022">
    <property type="entry name" value="Phage_int_M"/>
    <property type="match status" value="1"/>
</dbReference>
<dbReference type="Pfam" id="PF00589">
    <property type="entry name" value="Phage_integrase"/>
    <property type="match status" value="1"/>
</dbReference>
<dbReference type="Gene3D" id="3.30.160.390">
    <property type="entry name" value="Integrase, DNA-binding domain"/>
    <property type="match status" value="1"/>
</dbReference>
<keyword evidence="4" id="KW-0233">DNA recombination</keyword>
<dbReference type="GO" id="GO:0015074">
    <property type="term" value="P:DNA integration"/>
    <property type="evidence" value="ECO:0007669"/>
    <property type="project" value="UniProtKB-KW"/>
</dbReference>
<dbReference type="PANTHER" id="PTHR30629:SF2">
    <property type="entry name" value="PROPHAGE INTEGRASE INTS-RELATED"/>
    <property type="match status" value="1"/>
</dbReference>
<protein>
    <submittedName>
        <fullName evidence="6">DUF4102 domain-containing protein</fullName>
    </submittedName>
</protein>
<dbReference type="InterPro" id="IPR002104">
    <property type="entry name" value="Integrase_catalytic"/>
</dbReference>
<name>A0A540V912_9GAMM</name>
<dbReference type="Gene3D" id="1.10.443.10">
    <property type="entry name" value="Intergrase catalytic core"/>
    <property type="match status" value="1"/>
</dbReference>
<dbReference type="InterPro" id="IPR025166">
    <property type="entry name" value="Integrase_DNA_bind_dom"/>
</dbReference>
<dbReference type="GO" id="GO:0006310">
    <property type="term" value="P:DNA recombination"/>
    <property type="evidence" value="ECO:0007669"/>
    <property type="project" value="UniProtKB-KW"/>
</dbReference>
<dbReference type="Pfam" id="PF13356">
    <property type="entry name" value="Arm-DNA-bind_3"/>
    <property type="match status" value="1"/>
</dbReference>
<organism evidence="6 7">
    <name type="scientific">Spiribacter salinus</name>
    <dbReference type="NCBI Taxonomy" id="1335746"/>
    <lineage>
        <taxon>Bacteria</taxon>
        <taxon>Pseudomonadati</taxon>
        <taxon>Pseudomonadota</taxon>
        <taxon>Gammaproteobacteria</taxon>
        <taxon>Chromatiales</taxon>
        <taxon>Ectothiorhodospiraceae</taxon>
        <taxon>Spiribacter</taxon>
    </lineage>
</organism>
<evidence type="ECO:0000256" key="4">
    <source>
        <dbReference type="ARBA" id="ARBA00023172"/>
    </source>
</evidence>
<dbReference type="InterPro" id="IPR010998">
    <property type="entry name" value="Integrase_recombinase_N"/>
</dbReference>
<proteinExistence type="inferred from homology"/>
<dbReference type="PANTHER" id="PTHR30629">
    <property type="entry name" value="PROPHAGE INTEGRASE"/>
    <property type="match status" value="1"/>
</dbReference>
<dbReference type="PROSITE" id="PS51898">
    <property type="entry name" value="TYR_RECOMBINASE"/>
    <property type="match status" value="1"/>
</dbReference>
<keyword evidence="2" id="KW-0229">DNA integration</keyword>
<dbReference type="InterPro" id="IPR038488">
    <property type="entry name" value="Integrase_DNA-bd_sf"/>
</dbReference>
<dbReference type="EMBL" id="VIFK01000487">
    <property type="protein sequence ID" value="TQE93211.1"/>
    <property type="molecule type" value="Genomic_DNA"/>
</dbReference>
<evidence type="ECO:0000313" key="6">
    <source>
        <dbReference type="EMBL" id="TQE93211.1"/>
    </source>
</evidence>
<accession>A0A540V912</accession>
<dbReference type="CDD" id="cd00801">
    <property type="entry name" value="INT_P4_C"/>
    <property type="match status" value="1"/>
</dbReference>
<feature type="domain" description="Tyr recombinase" evidence="5">
    <location>
        <begin position="235"/>
        <end position="434"/>
    </location>
</feature>
<evidence type="ECO:0000259" key="5">
    <source>
        <dbReference type="PROSITE" id="PS51898"/>
    </source>
</evidence>
<dbReference type="InterPro" id="IPR050808">
    <property type="entry name" value="Phage_Integrase"/>
</dbReference>
<sequence length="459" mass="50858">MPKKAPELTAVQVRRLTKPGFYAVGGVAGLHLSVGKKKSKDEHSDVPRSWILRYAVGEVLYSKQGKPYIKRRDLGLGPFPDVGLQEAREKARKVKEQLSEGIDPLAEQKAARAALRAAQAKVMTFAEAAHLCHQKKAPEFKSNKHAADWINSLNTHAMPVIGRLSVGEIEMADVLRVLEPIWQEKTETATRIRQRIEAVMAWAIVSGYRTGDNPARWEGNLKEVLPTPSRFRKVEHFPALPWQLVPSFMADLRKREGSGARALEFLIYTAARSGPIRSARWSQIDMDAKTWSISAEDMKSSRSLVVPLSDVAVALLKALPHREGLLFPAPRGGQMSDATIAKVIKRMHATEVKAGRVGWVDPETAETDDNGKPMMETASVAVPHGMRSSFKDWARSSTRYADEVSELQLAHVNSDATRSAYARDQLLPKRAKLMQEWAQYLAKPVESAGVVPIGKRDAG</sequence>
<gene>
    <name evidence="6" type="ORF">FKY71_18340</name>
</gene>
<keyword evidence="3" id="KW-0238">DNA-binding</keyword>
<dbReference type="InterPro" id="IPR011010">
    <property type="entry name" value="DNA_brk_join_enz"/>
</dbReference>
<comment type="caution">
    <text evidence="6">The sequence shown here is derived from an EMBL/GenBank/DDBJ whole genome shotgun (WGS) entry which is preliminary data.</text>
</comment>
<comment type="similarity">
    <text evidence="1">Belongs to the 'phage' integrase family.</text>
</comment>
<evidence type="ECO:0000256" key="2">
    <source>
        <dbReference type="ARBA" id="ARBA00022908"/>
    </source>
</evidence>